<evidence type="ECO:0000313" key="4">
    <source>
        <dbReference type="EMBL" id="CAI0462423.1"/>
    </source>
</evidence>
<comment type="caution">
    <text evidence="4">The sequence shown here is derived from an EMBL/GenBank/DDBJ whole genome shotgun (WGS) entry which is preliminary data.</text>
</comment>
<evidence type="ECO:0000256" key="2">
    <source>
        <dbReference type="ARBA" id="ARBA00022801"/>
    </source>
</evidence>
<dbReference type="Proteomes" id="UP001154282">
    <property type="component" value="Unassembled WGS sequence"/>
</dbReference>
<protein>
    <recommendedName>
        <fullName evidence="6">Alpha-galactosidase</fullName>
    </recommendedName>
</protein>
<sequence length="317" mass="35502">MLVFLSSKHNPNPFFRDRDRKQSGEVAENHALLPLRGWNSYDSFCWTISEQDFLQSAVIVSRRLLPHGYEWCITSGLWYRRTTLGASTNSRGFDVIDEWGRVTPDPDRWPSSKGGKGFGEVAKRVHSMGLKFGIHIMRGISVQAYDANSLILDIVVGSAYEEDGRQWRAHDVGMNEKVCGWMPEGFMSVNTSLGAGKAFLKSIHHQYIEWGVDFIKHDCVFGSDLSVDEITIVSQMMKEADHPITYSLSPGTSATPSMAKQVSGLANMYRITIDDWDSWRDVASHLNITRDFADAEMIGGSGLLGKSWTDLDMLPLG</sequence>
<evidence type="ECO:0008006" key="6">
    <source>
        <dbReference type="Google" id="ProtNLM"/>
    </source>
</evidence>
<dbReference type="Gene3D" id="3.20.20.70">
    <property type="entry name" value="Aldolase class I"/>
    <property type="match status" value="1"/>
</dbReference>
<dbReference type="InterPro" id="IPR013785">
    <property type="entry name" value="Aldolase_TIM"/>
</dbReference>
<dbReference type="PANTHER" id="PTHR11452">
    <property type="entry name" value="ALPHA-GALACTOSIDASE/ALPHA-N-ACETYLGALACTOSAMINIDASE"/>
    <property type="match status" value="1"/>
</dbReference>
<dbReference type="AlphaFoldDB" id="A0AAV0NUZ2"/>
<dbReference type="GO" id="GO:0005975">
    <property type="term" value="P:carbohydrate metabolic process"/>
    <property type="evidence" value="ECO:0007669"/>
    <property type="project" value="InterPro"/>
</dbReference>
<comment type="similarity">
    <text evidence="1">Belongs to the glycosyl hydrolase 27 family.</text>
</comment>
<reference evidence="4" key="1">
    <citation type="submission" date="2022-08" db="EMBL/GenBank/DDBJ databases">
        <authorList>
            <person name="Gutierrez-Valencia J."/>
        </authorList>
    </citation>
    <scope>NUCLEOTIDE SEQUENCE</scope>
</reference>
<dbReference type="GO" id="GO:0004553">
    <property type="term" value="F:hydrolase activity, hydrolyzing O-glycosyl compounds"/>
    <property type="evidence" value="ECO:0007669"/>
    <property type="project" value="InterPro"/>
</dbReference>
<evidence type="ECO:0000256" key="3">
    <source>
        <dbReference type="ARBA" id="ARBA00023295"/>
    </source>
</evidence>
<accession>A0AAV0NUZ2</accession>
<evidence type="ECO:0000256" key="1">
    <source>
        <dbReference type="ARBA" id="ARBA00009743"/>
    </source>
</evidence>
<evidence type="ECO:0000313" key="5">
    <source>
        <dbReference type="Proteomes" id="UP001154282"/>
    </source>
</evidence>
<proteinExistence type="inferred from homology"/>
<name>A0AAV0NUZ2_9ROSI</name>
<dbReference type="InterPro" id="IPR017853">
    <property type="entry name" value="GH"/>
</dbReference>
<keyword evidence="3" id="KW-0326">Glycosidase</keyword>
<organism evidence="4 5">
    <name type="scientific">Linum tenue</name>
    <dbReference type="NCBI Taxonomy" id="586396"/>
    <lineage>
        <taxon>Eukaryota</taxon>
        <taxon>Viridiplantae</taxon>
        <taxon>Streptophyta</taxon>
        <taxon>Embryophyta</taxon>
        <taxon>Tracheophyta</taxon>
        <taxon>Spermatophyta</taxon>
        <taxon>Magnoliopsida</taxon>
        <taxon>eudicotyledons</taxon>
        <taxon>Gunneridae</taxon>
        <taxon>Pentapetalae</taxon>
        <taxon>rosids</taxon>
        <taxon>fabids</taxon>
        <taxon>Malpighiales</taxon>
        <taxon>Linaceae</taxon>
        <taxon>Linum</taxon>
    </lineage>
</organism>
<dbReference type="SUPFAM" id="SSF51445">
    <property type="entry name" value="(Trans)glycosidases"/>
    <property type="match status" value="1"/>
</dbReference>
<keyword evidence="2" id="KW-0378">Hydrolase</keyword>
<dbReference type="PANTHER" id="PTHR11452:SF42">
    <property type="entry name" value="ALPHA-GALACTOSIDASE"/>
    <property type="match status" value="1"/>
</dbReference>
<dbReference type="EMBL" id="CAMGYJ010000008">
    <property type="protein sequence ID" value="CAI0462423.1"/>
    <property type="molecule type" value="Genomic_DNA"/>
</dbReference>
<dbReference type="InterPro" id="IPR002241">
    <property type="entry name" value="Glyco_hydro_27"/>
</dbReference>
<keyword evidence="5" id="KW-1185">Reference proteome</keyword>
<gene>
    <name evidence="4" type="ORF">LITE_LOCUS35349</name>
</gene>